<gene>
    <name evidence="1" type="ORF">MRB53_003620</name>
</gene>
<sequence length="873" mass="99465">MISCYCTAWRRVCSVVQSTCSMIISCCFKFSFKQLDDTSRQLLKKLLDGATEQAFQSHSKITTEKSSASVLPDSLQKLPTSNTNPSMDKETPKSAQAPEERDESQSHQGASAAELQKKLKRETRKEGSFCRICEKSDAKGQILSTKEKNISSDSNEKTQMMNKNHVHRPGHGRFKTQDHLSKTEQGKQLESREEETQGPFAKIHKNPSTVGLGPHSTISLLVLHKGSENGPLELNKKKEKKSKTGQTTISDEAAMAIRRIDDHLPVKKEPENSIIVPGQMLIQHPFQVKELPTHHQHVKAPNLQTNELKSWPVETSGPTMKADDLLPIQHKCRRTDNMDPPPDHTPNESSLLMGKSTNQMSEKALEDQRSRCTVRLVGPTLERTLTQRKKDAKVSEFSGPDQKRKQQTTDRKINPHALHKTETKRKISASSSIKVPTNLNRHRVHKKERDSTDRMMSRITGPRPSRPERILTTRTVDNVLINQKQKQKQRVRSRQSHTQDPAKHAPKVGPTLEKLSTRIISSSGPVKALHGEMIDGQDSNQQKKRMRHQLAWKETPRRTNRKPIQEKSTSSCTSCSSASRTSDSSSTPSRRVARADSRERKLPNRMLTHRALAAEMRLPRRTMTHHAVPTPNTRKLPLPPPPREKRSLTKPKIHGKALPHKEESSDRMVGPLSHVGPTTSANVTHQVEEKRTEGRLRRFRNKLGIIFHHHHHHHHHHHLGGHQSGVNGEDDDRSESSEVVHHHHRSLWRYLRDMMHHTAKEGHVKLAAEVGRERAEGTVGKSVVRRATRKQQKGHLHALVERLLRHLWHSKKQQKRLGKSGSRKIHSNNNNKGKKVKQHWWQRFHGRRGVKLANHKNARPTLSFRRPKDKKTV</sequence>
<organism evidence="1 2">
    <name type="scientific">Persea americana</name>
    <name type="common">Avocado</name>
    <dbReference type="NCBI Taxonomy" id="3435"/>
    <lineage>
        <taxon>Eukaryota</taxon>
        <taxon>Viridiplantae</taxon>
        <taxon>Streptophyta</taxon>
        <taxon>Embryophyta</taxon>
        <taxon>Tracheophyta</taxon>
        <taxon>Spermatophyta</taxon>
        <taxon>Magnoliopsida</taxon>
        <taxon>Magnoliidae</taxon>
        <taxon>Laurales</taxon>
        <taxon>Lauraceae</taxon>
        <taxon>Persea</taxon>
    </lineage>
</organism>
<proteinExistence type="predicted"/>
<dbReference type="EMBL" id="CM056809">
    <property type="protein sequence ID" value="KAJ8650597.1"/>
    <property type="molecule type" value="Genomic_DNA"/>
</dbReference>
<reference evidence="1 2" key="1">
    <citation type="journal article" date="2022" name="Hortic Res">
        <title>A haplotype resolved chromosomal level avocado genome allows analysis of novel avocado genes.</title>
        <authorList>
            <person name="Nath O."/>
            <person name="Fletcher S.J."/>
            <person name="Hayward A."/>
            <person name="Shaw L.M."/>
            <person name="Masouleh A.K."/>
            <person name="Furtado A."/>
            <person name="Henry R.J."/>
            <person name="Mitter N."/>
        </authorList>
    </citation>
    <scope>NUCLEOTIDE SEQUENCE [LARGE SCALE GENOMIC DNA]</scope>
    <source>
        <strain evidence="2">cv. Hass</strain>
    </source>
</reference>
<comment type="caution">
    <text evidence="1">The sequence shown here is derived from an EMBL/GenBank/DDBJ whole genome shotgun (WGS) entry which is preliminary data.</text>
</comment>
<evidence type="ECO:0000313" key="2">
    <source>
        <dbReference type="Proteomes" id="UP001234297"/>
    </source>
</evidence>
<protein>
    <submittedName>
        <fullName evidence="1">Uncharacterized protein</fullName>
    </submittedName>
</protein>
<dbReference type="Proteomes" id="UP001234297">
    <property type="component" value="Chromosome 1"/>
</dbReference>
<keyword evidence="2" id="KW-1185">Reference proteome</keyword>
<accession>A0ACC2N122</accession>
<evidence type="ECO:0000313" key="1">
    <source>
        <dbReference type="EMBL" id="KAJ8650597.1"/>
    </source>
</evidence>
<name>A0ACC2N122_PERAE</name>